<reference evidence="4 5" key="1">
    <citation type="submission" date="2019-05" db="EMBL/GenBank/DDBJ databases">
        <title>Emergence of the Ug99 lineage of the wheat stem rust pathogen through somatic hybridization.</title>
        <authorList>
            <person name="Li F."/>
            <person name="Upadhyaya N.M."/>
            <person name="Sperschneider J."/>
            <person name="Matny O."/>
            <person name="Nguyen-Phuc H."/>
            <person name="Mago R."/>
            <person name="Raley C."/>
            <person name="Miller M.E."/>
            <person name="Silverstein K.A.T."/>
            <person name="Henningsen E."/>
            <person name="Hirsch C.D."/>
            <person name="Visser B."/>
            <person name="Pretorius Z.A."/>
            <person name="Steffenson B.J."/>
            <person name="Schwessinger B."/>
            <person name="Dodds P.N."/>
            <person name="Figueroa M."/>
        </authorList>
    </citation>
    <scope>NUCLEOTIDE SEQUENCE [LARGE SCALE GENOMIC DNA]</scope>
    <source>
        <strain evidence="2">21-0</strain>
        <strain evidence="3 5">Ug99</strain>
    </source>
</reference>
<dbReference type="SFLD" id="SFLDG01129">
    <property type="entry name" value="C1.5:_HAD__Beta-PGM__Phosphata"/>
    <property type="match status" value="1"/>
</dbReference>
<evidence type="ECO:0000256" key="1">
    <source>
        <dbReference type="SAM" id="SignalP"/>
    </source>
</evidence>
<keyword evidence="1" id="KW-0732">Signal</keyword>
<accession>A0A5B0NAR9</accession>
<keyword evidence="4" id="KW-1185">Reference proteome</keyword>
<dbReference type="InterPro" id="IPR023214">
    <property type="entry name" value="HAD_sf"/>
</dbReference>
<evidence type="ECO:0000313" key="4">
    <source>
        <dbReference type="Proteomes" id="UP000324748"/>
    </source>
</evidence>
<evidence type="ECO:0000313" key="5">
    <source>
        <dbReference type="Proteomes" id="UP000325313"/>
    </source>
</evidence>
<dbReference type="EMBL" id="VDEP01000282">
    <property type="protein sequence ID" value="KAA1112147.1"/>
    <property type="molecule type" value="Genomic_DNA"/>
</dbReference>
<dbReference type="OrthoDB" id="1694274at2759"/>
<dbReference type="GO" id="GO:0016791">
    <property type="term" value="F:phosphatase activity"/>
    <property type="evidence" value="ECO:0007669"/>
    <property type="project" value="UniProtKB-ARBA"/>
</dbReference>
<organism evidence="2 4">
    <name type="scientific">Puccinia graminis f. sp. tritici</name>
    <dbReference type="NCBI Taxonomy" id="56615"/>
    <lineage>
        <taxon>Eukaryota</taxon>
        <taxon>Fungi</taxon>
        <taxon>Dikarya</taxon>
        <taxon>Basidiomycota</taxon>
        <taxon>Pucciniomycotina</taxon>
        <taxon>Pucciniomycetes</taxon>
        <taxon>Pucciniales</taxon>
        <taxon>Pucciniaceae</taxon>
        <taxon>Puccinia</taxon>
    </lineage>
</organism>
<dbReference type="PANTHER" id="PTHR47829">
    <property type="entry name" value="HYDROLASE, PUTATIVE (AFU_ORTHOLOGUE AFUA_1G12880)-RELATED"/>
    <property type="match status" value="1"/>
</dbReference>
<dbReference type="Pfam" id="PF00702">
    <property type="entry name" value="Hydrolase"/>
    <property type="match status" value="1"/>
</dbReference>
<sequence>MLGFSWMGLICDVMSVSSSVSDHHTTSSAERFLLQSTNQSVTKPKKRTRGYYQAERALPYSQGREEASYTGTGMADHPTSITTVIFDVGGVVVKSPLLGVNKFEKAEGLPADYVNVAITARGADGAFQKLEVGALQLPEFYAQFGDQMSDTPFNNAAYKRFCAKTERTCPSLPTTLQVDGKQLWKQMMVEASTPNLPIIKLIKRLRESGKYRVAALTNNFQLPAGKTEDDQEALGLAPMEIKNLFHEFIESSQVGLRKPDPKFFEYALKLLNVRSPKEVVFFDDIGINLKAAEKLGINTIKVGINDVKPALEQLQKYLPDLDLKDIINSAKL</sequence>
<dbReference type="Proteomes" id="UP000324748">
    <property type="component" value="Unassembled WGS sequence"/>
</dbReference>
<dbReference type="SFLD" id="SFLDS00003">
    <property type="entry name" value="Haloacid_Dehalogenase"/>
    <property type="match status" value="1"/>
</dbReference>
<dbReference type="InterPro" id="IPR036412">
    <property type="entry name" value="HAD-like_sf"/>
</dbReference>
<feature type="chain" id="PRO_5036137455" evidence="1">
    <location>
        <begin position="19"/>
        <end position="332"/>
    </location>
</feature>
<feature type="signal peptide" evidence="1">
    <location>
        <begin position="1"/>
        <end position="18"/>
    </location>
</feature>
<dbReference type="InterPro" id="IPR023198">
    <property type="entry name" value="PGP-like_dom2"/>
</dbReference>
<dbReference type="PANTHER" id="PTHR47829:SF1">
    <property type="entry name" value="HAD FAMILY PHOSPHATASE"/>
    <property type="match status" value="1"/>
</dbReference>
<evidence type="ECO:0000313" key="3">
    <source>
        <dbReference type="EMBL" id="KAA1112147.1"/>
    </source>
</evidence>
<dbReference type="Gene3D" id="3.40.50.1000">
    <property type="entry name" value="HAD superfamily/HAD-like"/>
    <property type="match status" value="1"/>
</dbReference>
<name>A0A5B0NAR9_PUCGR</name>
<dbReference type="SUPFAM" id="SSF56784">
    <property type="entry name" value="HAD-like"/>
    <property type="match status" value="1"/>
</dbReference>
<dbReference type="CDD" id="cd02603">
    <property type="entry name" value="HAD_sEH-N_like"/>
    <property type="match status" value="1"/>
</dbReference>
<dbReference type="AlphaFoldDB" id="A0A5B0NAR9"/>
<gene>
    <name evidence="2" type="ORF">PGT21_020460</name>
    <name evidence="3" type="ORF">PGTUg99_010075</name>
</gene>
<dbReference type="InterPro" id="IPR052898">
    <property type="entry name" value="ACAD10-like"/>
</dbReference>
<dbReference type="Proteomes" id="UP000325313">
    <property type="component" value="Unassembled WGS sequence"/>
</dbReference>
<dbReference type="InterPro" id="IPR006439">
    <property type="entry name" value="HAD-SF_hydro_IA"/>
</dbReference>
<dbReference type="Gene3D" id="1.10.150.240">
    <property type="entry name" value="Putative phosphatase, domain 2"/>
    <property type="match status" value="1"/>
</dbReference>
<proteinExistence type="predicted"/>
<dbReference type="NCBIfam" id="TIGR01509">
    <property type="entry name" value="HAD-SF-IA-v3"/>
    <property type="match status" value="1"/>
</dbReference>
<evidence type="ECO:0000313" key="2">
    <source>
        <dbReference type="EMBL" id="KAA1085813.1"/>
    </source>
</evidence>
<dbReference type="EMBL" id="VSWC01000106">
    <property type="protein sequence ID" value="KAA1085813.1"/>
    <property type="molecule type" value="Genomic_DNA"/>
</dbReference>
<protein>
    <submittedName>
        <fullName evidence="2">Uncharacterized protein</fullName>
    </submittedName>
</protein>
<comment type="caution">
    <text evidence="2">The sequence shown here is derived from an EMBL/GenBank/DDBJ whole genome shotgun (WGS) entry which is preliminary data.</text>
</comment>